<evidence type="ECO:0000313" key="3">
    <source>
        <dbReference type="EMBL" id="TWH16927.1"/>
    </source>
</evidence>
<dbReference type="InterPro" id="IPR052336">
    <property type="entry name" value="MlaD_Phospholipid_Transporter"/>
</dbReference>
<keyword evidence="1" id="KW-0472">Membrane</keyword>
<dbReference type="PANTHER" id="PTHR33371">
    <property type="entry name" value="INTERMEMBRANE PHOSPHOLIPID TRANSPORT SYSTEM BINDING PROTEIN MLAD-RELATED"/>
    <property type="match status" value="1"/>
</dbReference>
<dbReference type="RefSeq" id="WP_229568124.1">
    <property type="nucleotide sequence ID" value="NZ_VLJT01000017.1"/>
</dbReference>
<evidence type="ECO:0000313" key="4">
    <source>
        <dbReference type="Proteomes" id="UP000317573"/>
    </source>
</evidence>
<dbReference type="GO" id="GO:0005576">
    <property type="term" value="C:extracellular region"/>
    <property type="evidence" value="ECO:0007669"/>
    <property type="project" value="TreeGrafter"/>
</dbReference>
<dbReference type="EMBL" id="VLJT01000017">
    <property type="protein sequence ID" value="TWH16927.1"/>
    <property type="molecule type" value="Genomic_DNA"/>
</dbReference>
<comment type="caution">
    <text evidence="3">The sequence shown here is derived from an EMBL/GenBank/DDBJ whole genome shotgun (WGS) entry which is preliminary data.</text>
</comment>
<proteinExistence type="predicted"/>
<organism evidence="3 4">
    <name type="scientific">Rhodococcus rhodochrous J45</name>
    <dbReference type="NCBI Taxonomy" id="935266"/>
    <lineage>
        <taxon>Bacteria</taxon>
        <taxon>Bacillati</taxon>
        <taxon>Actinomycetota</taxon>
        <taxon>Actinomycetes</taxon>
        <taxon>Mycobacteriales</taxon>
        <taxon>Nocardiaceae</taxon>
        <taxon>Rhodococcus</taxon>
    </lineage>
</organism>
<reference evidence="3 4" key="1">
    <citation type="submission" date="2019-07" db="EMBL/GenBank/DDBJ databases">
        <title>Genome sequencing of lignin-degrading bacterial isolates.</title>
        <authorList>
            <person name="Gladden J."/>
        </authorList>
    </citation>
    <scope>NUCLEOTIDE SEQUENCE [LARGE SCALE GENOMIC DNA]</scope>
    <source>
        <strain evidence="3 4">J45</strain>
    </source>
</reference>
<name>A0A562E589_RHORH</name>
<keyword evidence="1" id="KW-0812">Transmembrane</keyword>
<evidence type="ECO:0000259" key="2">
    <source>
        <dbReference type="Pfam" id="PF02470"/>
    </source>
</evidence>
<dbReference type="NCBIfam" id="TIGR00996">
    <property type="entry name" value="Mtu_fam_mce"/>
    <property type="match status" value="1"/>
</dbReference>
<dbReference type="InterPro" id="IPR005693">
    <property type="entry name" value="Mce"/>
</dbReference>
<dbReference type="AlphaFoldDB" id="A0A562E589"/>
<dbReference type="InterPro" id="IPR003399">
    <property type="entry name" value="Mce/MlaD"/>
</dbReference>
<sequence length="350" mass="37561">MMFLVKLIDVFVGALEFLFGGGRRQNTTHMPLVLGTIGIFVLVVGLGAAVGLPRVWYQVRTEPYTAEFANAAGLATGDPVYVAGVAAGRVEGIRLAGTHVDVDFRLDKQRAVGNTSTASVRLETVLGKRYLDLRPAGVDDGANRIPLARTTVPYSLDEIGAGADAVAEDLDLDAMTEMMSTLSQVLPRESDELDRALTGISAASTAFSRHGEQFDQLLDTARKLSEMAVDQQDTLVQNAVDARTLVQTLVVRKDTLTRLVENLRVVIATMSETLTANRGDADRLVANLVEVSGTLQRNADRIGLLMDRLPPALRTVTDATGNGSWADVVTPATVLPDNLLCAIGVMQECR</sequence>
<dbReference type="Proteomes" id="UP000317573">
    <property type="component" value="Unassembled WGS sequence"/>
</dbReference>
<accession>A0A562E589</accession>
<protein>
    <submittedName>
        <fullName evidence="3">Phospholipid/cholesterol/gamma-HCH transport system substrate-binding protein</fullName>
    </submittedName>
</protein>
<feature type="transmembrane region" description="Helical" evidence="1">
    <location>
        <begin position="32"/>
        <end position="52"/>
    </location>
</feature>
<evidence type="ECO:0000256" key="1">
    <source>
        <dbReference type="SAM" id="Phobius"/>
    </source>
</evidence>
<dbReference type="Pfam" id="PF02470">
    <property type="entry name" value="MlaD"/>
    <property type="match status" value="1"/>
</dbReference>
<dbReference type="PRINTS" id="PR01782">
    <property type="entry name" value="MCEVIRFACTOR"/>
</dbReference>
<gene>
    <name evidence="3" type="ORF">L618_000200000080</name>
</gene>
<feature type="domain" description="Mce/MlaD" evidence="2">
    <location>
        <begin position="61"/>
        <end position="135"/>
    </location>
</feature>
<keyword evidence="1" id="KW-1133">Transmembrane helix</keyword>
<dbReference type="PANTHER" id="PTHR33371:SF18">
    <property type="entry name" value="MCE-FAMILY PROTEIN MCE3C"/>
    <property type="match status" value="1"/>
</dbReference>